<name>A0A4P6MZC8_9MICO</name>
<dbReference type="KEGG" id="jli:EXU32_15185"/>
<evidence type="ECO:0000313" key="2">
    <source>
        <dbReference type="Proteomes" id="UP000290408"/>
    </source>
</evidence>
<dbReference type="EMBL" id="CP036164">
    <property type="protein sequence ID" value="QBF47475.1"/>
    <property type="molecule type" value="Genomic_DNA"/>
</dbReference>
<dbReference type="STRING" id="1216970.GCA_001570985_00704"/>
<dbReference type="PANTHER" id="PTHR34724">
    <property type="entry name" value="OS12G0596101 PROTEIN"/>
    <property type="match status" value="1"/>
</dbReference>
<proteinExistence type="predicted"/>
<reference evidence="1 2" key="1">
    <citation type="submission" date="2019-02" db="EMBL/GenBank/DDBJ databases">
        <title>Genomic data mining of an Antarctic deep-sea actinobacterium, Janibacterlimosus P3-3-X1.</title>
        <authorList>
            <person name="Liao L."/>
            <person name="Chen B."/>
        </authorList>
    </citation>
    <scope>NUCLEOTIDE SEQUENCE [LARGE SCALE GENOMIC DNA]</scope>
    <source>
        <strain evidence="1 2">P3-3-X1</strain>
    </source>
</reference>
<dbReference type="Proteomes" id="UP000290408">
    <property type="component" value="Chromosome"/>
</dbReference>
<dbReference type="PANTHER" id="PTHR34724:SF2">
    <property type="entry name" value="OS12G0596101 PROTEIN"/>
    <property type="match status" value="1"/>
</dbReference>
<accession>A0A4P6MZC8</accession>
<evidence type="ECO:0000313" key="1">
    <source>
        <dbReference type="EMBL" id="QBF47475.1"/>
    </source>
</evidence>
<keyword evidence="2" id="KW-1185">Reference proteome</keyword>
<dbReference type="AlphaFoldDB" id="A0A4P6MZC8"/>
<dbReference type="OrthoDB" id="4377282at2"/>
<organism evidence="1 2">
    <name type="scientific">Janibacter limosus</name>
    <dbReference type="NCBI Taxonomy" id="53458"/>
    <lineage>
        <taxon>Bacteria</taxon>
        <taxon>Bacillati</taxon>
        <taxon>Actinomycetota</taxon>
        <taxon>Actinomycetes</taxon>
        <taxon>Micrococcales</taxon>
        <taxon>Intrasporangiaceae</taxon>
        <taxon>Janibacter</taxon>
    </lineage>
</organism>
<gene>
    <name evidence="1" type="ORF">EXU32_15185</name>
</gene>
<sequence>MLRSAMLGPYCEWCRYVRRHDDEGECPLVCRPVRCQQCGKTTWSGCGEHVADVRAQIPAANWCQCPENADPRA</sequence>
<protein>
    <submittedName>
        <fullName evidence="1">Uncharacterized protein</fullName>
    </submittedName>
</protein>